<dbReference type="AlphaFoldDB" id="A0A7I4YJH1"/>
<feature type="region of interest" description="Disordered" evidence="1">
    <location>
        <begin position="69"/>
        <end position="102"/>
    </location>
</feature>
<proteinExistence type="predicted"/>
<evidence type="ECO:0000313" key="3">
    <source>
        <dbReference type="WBParaSite" id="HCON_00108030-00001"/>
    </source>
</evidence>
<evidence type="ECO:0000256" key="1">
    <source>
        <dbReference type="SAM" id="MobiDB-lite"/>
    </source>
</evidence>
<protein>
    <submittedName>
        <fullName evidence="3">G protein-coupled receptor domain containing protein</fullName>
    </submittedName>
</protein>
<reference evidence="3" key="1">
    <citation type="submission" date="2020-12" db="UniProtKB">
        <authorList>
            <consortium name="WormBaseParasite"/>
        </authorList>
    </citation>
    <scope>IDENTIFICATION</scope>
    <source>
        <strain evidence="3">MHco3</strain>
    </source>
</reference>
<name>A0A7I4YJH1_HAECO</name>
<dbReference type="WBParaSite" id="HCON_00108030-00001">
    <property type="protein sequence ID" value="HCON_00108030-00001"/>
    <property type="gene ID" value="HCON_00108030"/>
</dbReference>
<organism evidence="2 3">
    <name type="scientific">Haemonchus contortus</name>
    <name type="common">Barber pole worm</name>
    <dbReference type="NCBI Taxonomy" id="6289"/>
    <lineage>
        <taxon>Eukaryota</taxon>
        <taxon>Metazoa</taxon>
        <taxon>Ecdysozoa</taxon>
        <taxon>Nematoda</taxon>
        <taxon>Chromadorea</taxon>
        <taxon>Rhabditida</taxon>
        <taxon>Rhabditina</taxon>
        <taxon>Rhabditomorpha</taxon>
        <taxon>Strongyloidea</taxon>
        <taxon>Trichostrongylidae</taxon>
        <taxon>Haemonchus</taxon>
    </lineage>
</organism>
<sequence length="102" mass="11244">MNSLATSSGSTELLQSAISFESRHLDKIYTINDTVIWRSWTASITGNRATTAALYDARVYNERLSPTRRVPWTTSTTAPATPLTASPPRRRLGSPPCIPFMS</sequence>
<evidence type="ECO:0000313" key="2">
    <source>
        <dbReference type="Proteomes" id="UP000025227"/>
    </source>
</evidence>
<accession>A0A7I4YJH1</accession>
<keyword evidence="2" id="KW-1185">Reference proteome</keyword>
<dbReference type="Proteomes" id="UP000025227">
    <property type="component" value="Unplaced"/>
</dbReference>
<feature type="compositionally biased region" description="Low complexity" evidence="1">
    <location>
        <begin position="73"/>
        <end position="87"/>
    </location>
</feature>